<evidence type="ECO:0000313" key="4">
    <source>
        <dbReference type="Proteomes" id="UP001142393"/>
    </source>
</evidence>
<dbReference type="Proteomes" id="UP001142393">
    <property type="component" value="Unassembled WGS sequence"/>
</dbReference>
<dbReference type="InterPro" id="IPR040009">
    <property type="entry name" value="Mtf2/C5D6.12-like"/>
</dbReference>
<dbReference type="Pfam" id="PF19189">
    <property type="entry name" value="Mtf2"/>
    <property type="match status" value="1"/>
</dbReference>
<evidence type="ECO:0000313" key="3">
    <source>
        <dbReference type="EMBL" id="KAJ3749253.1"/>
    </source>
</evidence>
<dbReference type="InterPro" id="IPR043837">
    <property type="entry name" value="Mtf2-like_C"/>
</dbReference>
<dbReference type="PANTHER" id="PTHR39468:SF1">
    <property type="entry name" value="MTF2-LIKE C-TERMINAL DOMAIN-CONTAINING PROTEIN"/>
    <property type="match status" value="1"/>
</dbReference>
<evidence type="ECO:0000256" key="1">
    <source>
        <dbReference type="SAM" id="MobiDB-lite"/>
    </source>
</evidence>
<feature type="domain" description="Mtf2-like C-terminal" evidence="2">
    <location>
        <begin position="173"/>
        <end position="352"/>
    </location>
</feature>
<dbReference type="EMBL" id="JANVFU010000002">
    <property type="protein sequence ID" value="KAJ3749253.1"/>
    <property type="molecule type" value="Genomic_DNA"/>
</dbReference>
<reference evidence="3 4" key="1">
    <citation type="journal article" date="2023" name="Proc. Natl. Acad. Sci. U.S.A.">
        <title>A global phylogenomic analysis of the shiitake genus Lentinula.</title>
        <authorList>
            <person name="Sierra-Patev S."/>
            <person name="Min B."/>
            <person name="Naranjo-Ortiz M."/>
            <person name="Looney B."/>
            <person name="Konkel Z."/>
            <person name="Slot J.C."/>
            <person name="Sakamoto Y."/>
            <person name="Steenwyk J.L."/>
            <person name="Rokas A."/>
            <person name="Carro J."/>
            <person name="Camarero S."/>
            <person name="Ferreira P."/>
            <person name="Molpeceres G."/>
            <person name="Ruiz-Duenas F.J."/>
            <person name="Serrano A."/>
            <person name="Henrissat B."/>
            <person name="Drula E."/>
            <person name="Hughes K.W."/>
            <person name="Mata J.L."/>
            <person name="Ishikawa N.K."/>
            <person name="Vargas-Isla R."/>
            <person name="Ushijima S."/>
            <person name="Smith C.A."/>
            <person name="Donoghue J."/>
            <person name="Ahrendt S."/>
            <person name="Andreopoulos W."/>
            <person name="He G."/>
            <person name="LaButti K."/>
            <person name="Lipzen A."/>
            <person name="Ng V."/>
            <person name="Riley R."/>
            <person name="Sandor L."/>
            <person name="Barry K."/>
            <person name="Martinez A.T."/>
            <person name="Xiao Y."/>
            <person name="Gibbons J.G."/>
            <person name="Terashima K."/>
            <person name="Grigoriev I.V."/>
            <person name="Hibbett D."/>
        </authorList>
    </citation>
    <scope>NUCLEOTIDE SEQUENCE [LARGE SCALE GENOMIC DNA]</scope>
    <source>
        <strain evidence="3 4">TFB7810</strain>
    </source>
</reference>
<keyword evidence="4" id="KW-1185">Reference proteome</keyword>
<accession>A0A9W8P8Q9</accession>
<dbReference type="PANTHER" id="PTHR39468">
    <property type="entry name" value="CHROMOSOME 7, WHOLE GENOME SHOTGUN SEQUENCE"/>
    <property type="match status" value="1"/>
</dbReference>
<sequence length="399" mass="45988">MLTSCRLSKSLQRRTTFHTHPTLVSQTDSRCYSVPLHTGHVRAQRYSTDNTENTNTKNTNADKPTSIFRTEGDTWDHVFKGIKNMPPLTSSTLRNPVSQTPRRIRKQAMTATELSAFDDMFNMIFDAVSEQKSSETRTSSSRDKTTSGSGGLSDLFGKLRKHSKRMRWTTEEEELLDRKKEAMDLCDTDQELLEWAVREVFDESQKLEIASREALQTNANKKGSVESLPVLQSPIYPHIIAHLMRTFRDKYHDPHLALTIFDHARNLSIPSYVFGCTTPAYNELIETKWRHFHDLKGVHDALQEMIVNGVDIDNNTRKIIDGLRREVGERNLWIDDEYLGEGELWDALKSLETLVRKPETESNADRSKKWNDWKTSDTADKDWAFDEWDAVPDSASKRY</sequence>
<dbReference type="GO" id="GO:0005739">
    <property type="term" value="C:mitochondrion"/>
    <property type="evidence" value="ECO:0007669"/>
    <property type="project" value="InterPro"/>
</dbReference>
<feature type="region of interest" description="Disordered" evidence="1">
    <location>
        <begin position="129"/>
        <end position="156"/>
    </location>
</feature>
<protein>
    <recommendedName>
        <fullName evidence="2">Mtf2-like C-terminal domain-containing protein</fullName>
    </recommendedName>
</protein>
<evidence type="ECO:0000259" key="2">
    <source>
        <dbReference type="Pfam" id="PF19189"/>
    </source>
</evidence>
<dbReference type="AlphaFoldDB" id="A0A9W8P8Q9"/>
<comment type="caution">
    <text evidence="3">The sequence shown here is derived from an EMBL/GenBank/DDBJ whole genome shotgun (WGS) entry which is preliminary data.</text>
</comment>
<name>A0A9W8P8Q9_9AGAR</name>
<feature type="compositionally biased region" description="Basic and acidic residues" evidence="1">
    <location>
        <begin position="132"/>
        <end position="145"/>
    </location>
</feature>
<gene>
    <name evidence="3" type="ORF">DFH05DRAFT_1554915</name>
</gene>
<organism evidence="3 4">
    <name type="scientific">Lentinula detonsa</name>
    <dbReference type="NCBI Taxonomy" id="2804962"/>
    <lineage>
        <taxon>Eukaryota</taxon>
        <taxon>Fungi</taxon>
        <taxon>Dikarya</taxon>
        <taxon>Basidiomycota</taxon>
        <taxon>Agaricomycotina</taxon>
        <taxon>Agaricomycetes</taxon>
        <taxon>Agaricomycetidae</taxon>
        <taxon>Agaricales</taxon>
        <taxon>Marasmiineae</taxon>
        <taxon>Omphalotaceae</taxon>
        <taxon>Lentinula</taxon>
    </lineage>
</organism>
<proteinExistence type="predicted"/>